<keyword evidence="11" id="KW-1185">Reference proteome</keyword>
<evidence type="ECO:0000256" key="1">
    <source>
        <dbReference type="ARBA" id="ARBA00004651"/>
    </source>
</evidence>
<feature type="transmembrane region" description="Helical" evidence="9">
    <location>
        <begin position="264"/>
        <end position="282"/>
    </location>
</feature>
<dbReference type="PROSITE" id="PS51108">
    <property type="entry name" value="PTS_EIID"/>
    <property type="match status" value="1"/>
</dbReference>
<dbReference type="GO" id="GO:0005886">
    <property type="term" value="C:plasma membrane"/>
    <property type="evidence" value="ECO:0007669"/>
    <property type="project" value="UniProtKB-SubCell"/>
</dbReference>
<gene>
    <name evidence="10" type="ORF">GSF08_01905</name>
</gene>
<keyword evidence="4" id="KW-0762">Sugar transport</keyword>
<comment type="subcellular location">
    <subcellularLocation>
        <location evidence="1">Cell membrane</location>
        <topology evidence="1">Multi-pass membrane protein</topology>
    </subcellularLocation>
</comment>
<reference evidence="10 11" key="2">
    <citation type="submission" date="2020-01" db="EMBL/GenBank/DDBJ databases">
        <title>Clostridiaceae sp. nov. isolated from the gut of human by culturomics.</title>
        <authorList>
            <person name="Chang Y."/>
        </authorList>
    </citation>
    <scope>NUCLEOTIDE SEQUENCE [LARGE SCALE GENOMIC DNA]</scope>
    <source>
        <strain evidence="10 11">DONG20-135</strain>
    </source>
</reference>
<proteinExistence type="predicted"/>
<reference evidence="10 11" key="1">
    <citation type="submission" date="2019-12" db="EMBL/GenBank/DDBJ databases">
        <authorList>
            <person name="Yang R."/>
        </authorList>
    </citation>
    <scope>NUCLEOTIDE SEQUENCE [LARGE SCALE GENOMIC DNA]</scope>
    <source>
        <strain evidence="10 11">DONG20-135</strain>
    </source>
</reference>
<evidence type="ECO:0000256" key="2">
    <source>
        <dbReference type="ARBA" id="ARBA00022448"/>
    </source>
</evidence>
<keyword evidence="7 9" id="KW-1133">Transmembrane helix</keyword>
<keyword evidence="3" id="KW-1003">Cell membrane</keyword>
<feature type="transmembrane region" description="Helical" evidence="9">
    <location>
        <begin position="239"/>
        <end position="257"/>
    </location>
</feature>
<evidence type="ECO:0000256" key="9">
    <source>
        <dbReference type="SAM" id="Phobius"/>
    </source>
</evidence>
<comment type="caution">
    <text evidence="10">The sequence shown here is derived from an EMBL/GenBank/DDBJ whole genome shotgun (WGS) entry which is preliminary data.</text>
</comment>
<protein>
    <submittedName>
        <fullName evidence="10">PTS system mannose/fructose/sorbose family transporter subunit IID</fullName>
    </submittedName>
</protein>
<evidence type="ECO:0000256" key="7">
    <source>
        <dbReference type="ARBA" id="ARBA00022989"/>
    </source>
</evidence>
<dbReference type="EMBL" id="WUUQ01000001">
    <property type="protein sequence ID" value="MXQ72699.1"/>
    <property type="molecule type" value="Genomic_DNA"/>
</dbReference>
<dbReference type="RefSeq" id="WP_160624182.1">
    <property type="nucleotide sequence ID" value="NZ_WUUQ01000001.1"/>
</dbReference>
<evidence type="ECO:0000313" key="10">
    <source>
        <dbReference type="EMBL" id="MXQ72699.1"/>
    </source>
</evidence>
<keyword evidence="5" id="KW-0598">Phosphotransferase system</keyword>
<evidence type="ECO:0000313" key="11">
    <source>
        <dbReference type="Proteomes" id="UP000434036"/>
    </source>
</evidence>
<dbReference type="PANTHER" id="PTHR32502">
    <property type="entry name" value="N-ACETYLGALACTOSAMINE PERMEASE II COMPONENT-RELATED"/>
    <property type="match status" value="1"/>
</dbReference>
<keyword evidence="2" id="KW-0813">Transport</keyword>
<organism evidence="10 11">
    <name type="scientific">Copranaerobaculum intestinale</name>
    <dbReference type="NCBI Taxonomy" id="2692629"/>
    <lineage>
        <taxon>Bacteria</taxon>
        <taxon>Bacillati</taxon>
        <taxon>Bacillota</taxon>
        <taxon>Erysipelotrichia</taxon>
        <taxon>Erysipelotrichales</taxon>
        <taxon>Erysipelotrichaceae</taxon>
        <taxon>Copranaerobaculum</taxon>
    </lineage>
</organism>
<evidence type="ECO:0000256" key="4">
    <source>
        <dbReference type="ARBA" id="ARBA00022597"/>
    </source>
</evidence>
<feature type="transmembrane region" description="Helical" evidence="9">
    <location>
        <begin position="155"/>
        <end position="174"/>
    </location>
</feature>
<sequence>MMDNQMINQETAEQKTEIHLRKKDLMKSWIIWELTSEMCLNYERLMALGFCHAMTPIIKRLYSNKEERAEALTRHMAFFNTENNWGALIPGMVASLEEEKANGVDISSDMINGIKTGLMGPIAGIGDTITQGLVKTILLAIGIGMAQKGSVAGPLVFFLLYTAYILATGYFTYFQGYKFGKNAFSKIKDSSIMRRITDCMCIIGLTVAGSLVASTLAIQTPFVLKMGGTAVKFQELFDQILPGFLGVAVTALVFFGLKKNVSVIKIMITMTIAGIILVALGLL</sequence>
<keyword evidence="6 9" id="KW-0812">Transmembrane</keyword>
<dbReference type="InterPro" id="IPR050303">
    <property type="entry name" value="GatZ_KbaZ_carbometab"/>
</dbReference>
<name>A0A6N8U820_9FIRM</name>
<evidence type="ECO:0000256" key="3">
    <source>
        <dbReference type="ARBA" id="ARBA00022475"/>
    </source>
</evidence>
<dbReference type="Proteomes" id="UP000434036">
    <property type="component" value="Unassembled WGS sequence"/>
</dbReference>
<dbReference type="Pfam" id="PF03613">
    <property type="entry name" value="EIID-AGA"/>
    <property type="match status" value="1"/>
</dbReference>
<keyword evidence="8 9" id="KW-0472">Membrane</keyword>
<dbReference type="InterPro" id="IPR004704">
    <property type="entry name" value="PTS_IID_man"/>
</dbReference>
<evidence type="ECO:0000256" key="8">
    <source>
        <dbReference type="ARBA" id="ARBA00023136"/>
    </source>
</evidence>
<accession>A0A6N8U820</accession>
<evidence type="ECO:0000256" key="6">
    <source>
        <dbReference type="ARBA" id="ARBA00022692"/>
    </source>
</evidence>
<dbReference type="PANTHER" id="PTHR32502:SF5">
    <property type="entry name" value="N-ACETYLGALACTOSAMINE PERMEASE IID COMPONENT-RELATED"/>
    <property type="match status" value="1"/>
</dbReference>
<dbReference type="GO" id="GO:0009401">
    <property type="term" value="P:phosphoenolpyruvate-dependent sugar phosphotransferase system"/>
    <property type="evidence" value="ECO:0007669"/>
    <property type="project" value="UniProtKB-KW"/>
</dbReference>
<evidence type="ECO:0000256" key="5">
    <source>
        <dbReference type="ARBA" id="ARBA00022683"/>
    </source>
</evidence>
<feature type="transmembrane region" description="Helical" evidence="9">
    <location>
        <begin position="195"/>
        <end position="219"/>
    </location>
</feature>
<dbReference type="AlphaFoldDB" id="A0A6N8U820"/>